<dbReference type="AlphaFoldDB" id="A0A0F8X948"/>
<name>A0A0F8X948_9ZZZZ</name>
<accession>A0A0F8X948</accession>
<dbReference type="EMBL" id="LAZR01060610">
    <property type="protein sequence ID" value="KKK65328.1"/>
    <property type="molecule type" value="Genomic_DNA"/>
</dbReference>
<sequence length="120" mass="12676">MSLFSGIPSILPRYEGKADMELFLAQQNLVVLDGLRSSLLGGGNLNTATTTVDLLTLAGVTLSAATMTYAAGSAGRYEGTLPVITSLVEGTEYFAQIQALSGATTVAYWKLKLTAVNRRE</sequence>
<evidence type="ECO:0000313" key="1">
    <source>
        <dbReference type="EMBL" id="KKK65328.1"/>
    </source>
</evidence>
<protein>
    <submittedName>
        <fullName evidence="1">Uncharacterized protein</fullName>
    </submittedName>
</protein>
<organism evidence="1">
    <name type="scientific">marine sediment metagenome</name>
    <dbReference type="NCBI Taxonomy" id="412755"/>
    <lineage>
        <taxon>unclassified sequences</taxon>
        <taxon>metagenomes</taxon>
        <taxon>ecological metagenomes</taxon>
    </lineage>
</organism>
<gene>
    <name evidence="1" type="ORF">LCGC14_2975270</name>
</gene>
<reference evidence="1" key="1">
    <citation type="journal article" date="2015" name="Nature">
        <title>Complex archaea that bridge the gap between prokaryotes and eukaryotes.</title>
        <authorList>
            <person name="Spang A."/>
            <person name="Saw J.H."/>
            <person name="Jorgensen S.L."/>
            <person name="Zaremba-Niedzwiedzka K."/>
            <person name="Martijn J."/>
            <person name="Lind A.E."/>
            <person name="van Eijk R."/>
            <person name="Schleper C."/>
            <person name="Guy L."/>
            <person name="Ettema T.J."/>
        </authorList>
    </citation>
    <scope>NUCLEOTIDE SEQUENCE</scope>
</reference>
<proteinExistence type="predicted"/>
<comment type="caution">
    <text evidence="1">The sequence shown here is derived from an EMBL/GenBank/DDBJ whole genome shotgun (WGS) entry which is preliminary data.</text>
</comment>